<dbReference type="eggNOG" id="COG1175">
    <property type="taxonomic scope" value="Bacteria"/>
</dbReference>
<dbReference type="PANTHER" id="PTHR30193:SF37">
    <property type="entry name" value="INNER MEMBRANE ABC TRANSPORTER PERMEASE PROTEIN YCJO"/>
    <property type="match status" value="1"/>
</dbReference>
<proteinExistence type="inferred from homology"/>
<evidence type="ECO:0000256" key="4">
    <source>
        <dbReference type="ARBA" id="ARBA00022692"/>
    </source>
</evidence>
<keyword evidence="4 7" id="KW-0812">Transmembrane</keyword>
<comment type="subcellular location">
    <subcellularLocation>
        <location evidence="1 7">Cell membrane</location>
        <topology evidence="1 7">Multi-pass membrane protein</topology>
    </subcellularLocation>
</comment>
<evidence type="ECO:0000256" key="3">
    <source>
        <dbReference type="ARBA" id="ARBA00022475"/>
    </source>
</evidence>
<keyword evidence="5 7" id="KW-1133">Transmembrane helix</keyword>
<protein>
    <submittedName>
        <fullName evidence="9">ABC transporter permease</fullName>
    </submittedName>
</protein>
<evidence type="ECO:0000256" key="2">
    <source>
        <dbReference type="ARBA" id="ARBA00022448"/>
    </source>
</evidence>
<evidence type="ECO:0000259" key="8">
    <source>
        <dbReference type="PROSITE" id="PS50928"/>
    </source>
</evidence>
<keyword evidence="2 7" id="KW-0813">Transport</keyword>
<evidence type="ECO:0000256" key="7">
    <source>
        <dbReference type="RuleBase" id="RU363032"/>
    </source>
</evidence>
<feature type="transmembrane region" description="Helical" evidence="7">
    <location>
        <begin position="252"/>
        <end position="273"/>
    </location>
</feature>
<comment type="caution">
    <text evidence="9">The sequence shown here is derived from an EMBL/GenBank/DDBJ whole genome shotgun (WGS) entry which is preliminary data.</text>
</comment>
<dbReference type="EMBL" id="JRJU01000002">
    <property type="protein sequence ID" value="KHF41569.1"/>
    <property type="molecule type" value="Genomic_DNA"/>
</dbReference>
<dbReference type="PROSITE" id="PS50928">
    <property type="entry name" value="ABC_TM1"/>
    <property type="match status" value="1"/>
</dbReference>
<evidence type="ECO:0000256" key="5">
    <source>
        <dbReference type="ARBA" id="ARBA00022989"/>
    </source>
</evidence>
<dbReference type="SUPFAM" id="SSF161098">
    <property type="entry name" value="MetI-like"/>
    <property type="match status" value="1"/>
</dbReference>
<keyword evidence="10" id="KW-1185">Reference proteome</keyword>
<evidence type="ECO:0000256" key="6">
    <source>
        <dbReference type="ARBA" id="ARBA00023136"/>
    </source>
</evidence>
<dbReference type="CDD" id="cd06261">
    <property type="entry name" value="TM_PBP2"/>
    <property type="match status" value="1"/>
</dbReference>
<name>A0A0B0INB9_9BACI</name>
<organism evidence="9 10">
    <name type="scientific">Halalkalibacter okhensis</name>
    <dbReference type="NCBI Taxonomy" id="333138"/>
    <lineage>
        <taxon>Bacteria</taxon>
        <taxon>Bacillati</taxon>
        <taxon>Bacillota</taxon>
        <taxon>Bacilli</taxon>
        <taxon>Bacillales</taxon>
        <taxon>Bacillaceae</taxon>
        <taxon>Halalkalibacter</taxon>
    </lineage>
</organism>
<evidence type="ECO:0000256" key="1">
    <source>
        <dbReference type="ARBA" id="ARBA00004651"/>
    </source>
</evidence>
<feature type="transmembrane region" description="Helical" evidence="7">
    <location>
        <begin position="65"/>
        <end position="86"/>
    </location>
</feature>
<feature type="transmembrane region" description="Helical" evidence="7">
    <location>
        <begin position="151"/>
        <end position="171"/>
    </location>
</feature>
<feature type="domain" description="ABC transmembrane type-1" evidence="8">
    <location>
        <begin position="61"/>
        <end position="273"/>
    </location>
</feature>
<evidence type="ECO:0000313" key="9">
    <source>
        <dbReference type="EMBL" id="KHF41569.1"/>
    </source>
</evidence>
<dbReference type="GO" id="GO:0005886">
    <property type="term" value="C:plasma membrane"/>
    <property type="evidence" value="ECO:0007669"/>
    <property type="project" value="UniProtKB-SubCell"/>
</dbReference>
<keyword evidence="6 7" id="KW-0472">Membrane</keyword>
<dbReference type="Proteomes" id="UP000030832">
    <property type="component" value="Unassembled WGS sequence"/>
</dbReference>
<evidence type="ECO:0000313" key="10">
    <source>
        <dbReference type="Proteomes" id="UP000030832"/>
    </source>
</evidence>
<feature type="transmembrane region" description="Helical" evidence="7">
    <location>
        <begin position="201"/>
        <end position="221"/>
    </location>
</feature>
<dbReference type="InterPro" id="IPR000515">
    <property type="entry name" value="MetI-like"/>
</dbReference>
<feature type="transmembrane region" description="Helical" evidence="7">
    <location>
        <begin position="98"/>
        <end position="118"/>
    </location>
</feature>
<dbReference type="GO" id="GO:0055085">
    <property type="term" value="P:transmembrane transport"/>
    <property type="evidence" value="ECO:0007669"/>
    <property type="project" value="InterPro"/>
</dbReference>
<dbReference type="InterPro" id="IPR051393">
    <property type="entry name" value="ABC_transporter_permease"/>
</dbReference>
<comment type="similarity">
    <text evidence="7">Belongs to the binding-protein-dependent transport system permease family.</text>
</comment>
<dbReference type="STRING" id="333138.LQ50_02345"/>
<dbReference type="AlphaFoldDB" id="A0A0B0INB9"/>
<reference evidence="9 10" key="1">
    <citation type="submission" date="2014-09" db="EMBL/GenBank/DDBJ databases">
        <title>Genome sequencing and annotation of Bacillus Okhensis strain Kh10-101T.</title>
        <authorList>
            <person name="Prakash J.S."/>
        </authorList>
    </citation>
    <scope>NUCLEOTIDE SEQUENCE [LARGE SCALE GENOMIC DNA]</scope>
    <source>
        <strain evidence="10">Kh10-101T</strain>
    </source>
</reference>
<dbReference type="Gene3D" id="1.10.3720.10">
    <property type="entry name" value="MetI-like"/>
    <property type="match status" value="1"/>
</dbReference>
<dbReference type="Pfam" id="PF00528">
    <property type="entry name" value="BPD_transp_1"/>
    <property type="match status" value="1"/>
</dbReference>
<dbReference type="PANTHER" id="PTHR30193">
    <property type="entry name" value="ABC TRANSPORTER PERMEASE PROTEIN"/>
    <property type="match status" value="1"/>
</dbReference>
<accession>A0A0B0INB9</accession>
<keyword evidence="3" id="KW-1003">Cell membrane</keyword>
<sequence length="279" mass="31161">MGVLFSLPALVLMFTFLILPVILAFTYSFMSYNMLNPDGKTFIGLDNYVRLFQDQIFFTSLKNTLYFTVLVVPLQCGVALVLAILVNKKVKAASLGRVFFFSPVVTSMVVVAILWTFLFNVDSGLINSVLNVFGIPNQPFLLSPDQAMNSIIFMSIWQAAGFQMMIFLAGLKDVPETLYEAADIDGANAWQKFRNVTLPSIQHVTGFVLIITTIQAFRLFIQPYVMTNGGPSNSTKTLVFMLYENGFQFRDVGYSSAIAVVFFLVVIITSLILKKILKQ</sequence>
<dbReference type="InterPro" id="IPR035906">
    <property type="entry name" value="MetI-like_sf"/>
</dbReference>
<gene>
    <name evidence="9" type="ORF">LQ50_02345</name>
</gene>